<keyword evidence="1" id="KW-0862">Zinc</keyword>
<sequence>MGPAAARVLRGGRGTQAHRPDLRPPRHHPRGRQGRGTPPARRVHHQPHRQDVGGPAARLGRRGRRCRTARRAVCPAVTATPGRGPRWTTVVLSPHFDDAALSVAGYLGRTAGPTAVVTVHGGAPAADRISWWDAGCGFATPEEAYHERLAEDARACALLGAEQVTLPNPDSPYREGGDLAGLADFLTALPPQTRVLVPLGTNQPDHTAVRDQALAALAGRPGPAPYVYADLPYTGGVRKWGTDAAVERLAGSDKYGGAYRDLSATYELRVAHDIRLDEREWAAKRAAVLSYTSQLAPVAVGHGPFLRRPGPLQAELIWEAVPATLDNGEGNRHAGQPPHIGVG</sequence>
<dbReference type="Gene3D" id="3.40.50.10320">
    <property type="entry name" value="LmbE-like"/>
    <property type="match status" value="1"/>
</dbReference>
<protein>
    <submittedName>
        <fullName evidence="3">PIG-L family deacetylase</fullName>
    </submittedName>
</protein>
<reference evidence="3" key="3">
    <citation type="journal article" date="2021" name="bioRxiv">
        <title>Bilateral symmetry of linear streptomycete chromosomes.</title>
        <authorList>
            <person name="Algora-Gallardo L."/>
            <person name="Schniete J.K."/>
            <person name="Mark D.R."/>
            <person name="Hunter I.S."/>
            <person name="Herron P.R."/>
        </authorList>
    </citation>
    <scope>NUCLEOTIDE SEQUENCE</scope>
    <source>
        <strain evidence="3">ATCC 10970</strain>
    </source>
</reference>
<feature type="region of interest" description="Disordered" evidence="2">
    <location>
        <begin position="1"/>
        <end position="64"/>
    </location>
</feature>
<gene>
    <name evidence="3" type="ORF">SRIM_022815</name>
</gene>
<evidence type="ECO:0000256" key="2">
    <source>
        <dbReference type="SAM" id="MobiDB-lite"/>
    </source>
</evidence>
<dbReference type="GO" id="GO:0016137">
    <property type="term" value="P:glycoside metabolic process"/>
    <property type="evidence" value="ECO:0007669"/>
    <property type="project" value="UniProtKB-ARBA"/>
</dbReference>
<dbReference type="AlphaFoldDB" id="A0A8A1US38"/>
<accession>A0A8A1US38</accession>
<evidence type="ECO:0000256" key="1">
    <source>
        <dbReference type="ARBA" id="ARBA00022833"/>
    </source>
</evidence>
<reference evidence="3" key="1">
    <citation type="submission" date="2012-12" db="EMBL/GenBank/DDBJ databases">
        <authorList>
            <person name="Pethick F.E."/>
            <person name="MacFadyen A.C."/>
            <person name="Tang Z."/>
            <person name="Sangal V."/>
            <person name="Tze-Tze L."/>
            <person name="Chu J."/>
            <person name="Guo M."/>
            <person name="Kirby R."/>
            <person name="Hoskisson P.A."/>
            <person name="Herron P.R."/>
            <person name="Hunter I.S."/>
        </authorList>
    </citation>
    <scope>NUCLEOTIDE SEQUENCE</scope>
    <source>
        <strain evidence="3">ATCC 10970</strain>
    </source>
</reference>
<proteinExistence type="predicted"/>
<dbReference type="SUPFAM" id="SSF102588">
    <property type="entry name" value="LmbE-like"/>
    <property type="match status" value="1"/>
</dbReference>
<evidence type="ECO:0000313" key="4">
    <source>
        <dbReference type="Proteomes" id="UP000011074"/>
    </source>
</evidence>
<name>A0A8A1US38_STRR1</name>
<dbReference type="Proteomes" id="UP000011074">
    <property type="component" value="Chromosome"/>
</dbReference>
<dbReference type="EMBL" id="CP048261">
    <property type="protein sequence ID" value="QST82609.1"/>
    <property type="molecule type" value="Genomic_DNA"/>
</dbReference>
<evidence type="ECO:0000313" key="3">
    <source>
        <dbReference type="EMBL" id="QST82609.1"/>
    </source>
</evidence>
<reference evidence="3" key="2">
    <citation type="submission" date="2020-01" db="EMBL/GenBank/DDBJ databases">
        <authorList>
            <person name="Algora L."/>
            <person name="Schniete J.K."/>
            <person name="MacFadyen A."/>
            <person name="Hoskisson P.A."/>
            <person name="Hunter I.S."/>
            <person name="Herron P.R."/>
        </authorList>
    </citation>
    <scope>NUCLEOTIDE SEQUENCE</scope>
    <source>
        <strain evidence="3">ATCC 10970</strain>
    </source>
</reference>
<dbReference type="Pfam" id="PF02585">
    <property type="entry name" value="PIG-L"/>
    <property type="match status" value="1"/>
</dbReference>
<dbReference type="InterPro" id="IPR003737">
    <property type="entry name" value="GlcNAc_PI_deacetylase-related"/>
</dbReference>
<organism evidence="3 4">
    <name type="scientific">Streptomyces rimosus subsp. rimosus (strain ATCC 10970 / DSM 40260 / JCM 4667 / NRRL 2234)</name>
    <dbReference type="NCBI Taxonomy" id="1265868"/>
    <lineage>
        <taxon>Bacteria</taxon>
        <taxon>Bacillati</taxon>
        <taxon>Actinomycetota</taxon>
        <taxon>Actinomycetes</taxon>
        <taxon>Kitasatosporales</taxon>
        <taxon>Streptomycetaceae</taxon>
        <taxon>Streptomyces</taxon>
    </lineage>
</organism>
<dbReference type="InterPro" id="IPR024078">
    <property type="entry name" value="LmbE-like_dom_sf"/>
</dbReference>